<gene>
    <name evidence="3" type="ORF">GCM10009539_20170</name>
</gene>
<feature type="transmembrane region" description="Helical" evidence="2">
    <location>
        <begin position="903"/>
        <end position="930"/>
    </location>
</feature>
<protein>
    <recommendedName>
        <fullName evidence="5">FtsX-like permease family protein</fullName>
    </recommendedName>
</protein>
<keyword evidence="2" id="KW-0472">Membrane</keyword>
<feature type="region of interest" description="Disordered" evidence="1">
    <location>
        <begin position="622"/>
        <end position="643"/>
    </location>
</feature>
<dbReference type="PANTHER" id="PTHR30572">
    <property type="entry name" value="MEMBRANE COMPONENT OF TRANSPORTER-RELATED"/>
    <property type="match status" value="1"/>
</dbReference>
<keyword evidence="4" id="KW-1185">Reference proteome</keyword>
<evidence type="ECO:0000256" key="2">
    <source>
        <dbReference type="SAM" id="Phobius"/>
    </source>
</evidence>
<proteinExistence type="predicted"/>
<keyword evidence="2" id="KW-1133">Transmembrane helix</keyword>
<dbReference type="EMBL" id="BAAAGX010000007">
    <property type="protein sequence ID" value="GAA0234803.1"/>
    <property type="molecule type" value="Genomic_DNA"/>
</dbReference>
<evidence type="ECO:0000313" key="4">
    <source>
        <dbReference type="Proteomes" id="UP001500967"/>
    </source>
</evidence>
<sequence>MTGLLARRARAQWALLVCLLTVLTLGGTLLGTSALLVTRTSERAVEVAASRADRADVQATAYTATIAAADTRSVAADAEAVLTGATAPFRATTTTRASGVMQRLPAASDESRGRLGEAYLSGVDNLEDTATLVGGRWPRSGAGEAVLFDRTARLLGLEVGSVLRLGPQIGRQTARPVDLTIVGLVRPRPDAGWDRDPLGGEGFDPTPADVRYAPEVNAYGPVLVTLDDLLSGGPSLDRLEVTARPDLSAPAGRDLDGLSRSLLGADRRLSGTVGDRVQYVRVTSPIPDLILDLRRQQQLVAGSVLAFALIGVLLTAIALALAGRLATGVRAEEGELLTALGTSPGQLATLATVEAAVLALLAAAISIPASSLLHAGLTQAPPLSDAGLPTSPLVTFAQVAAVVVGALTLAVLHVVLAVRRAPDSGDRRTRRELLARSGADVLLGVLAAVGWWQLRAQSAAADTRADVVRVLAPALVLVACVALALRLLPPALRGAERLAERARGLVVPLAAFQAARRPQAFAAGLLIGLACAAATFGTAFGATWTASQHDQADLSVGTDLAVALTEPPTPAEAARLRAVTGGTVSPVAARNVTVGQFLGGPGDAPRLVALDTRRADAVVRGRTGGHWDGLRPASPSTGPELPEGATLTVTGTATDGPITVTPRLALEDSTGTRTSCDGPPVPLDGRGHAVPGCAPLAGLRLVAVSLPLTGYPQRGPLSTIEATVRLSGGDFPAPWRMGVAAPNFGQVSGTSLTTAGPELRLRAIVNFTDPHELSRTLVTTGFPEPGPVPLAVSDRFARAVDARPGTELNLSYGTTPVTAVVTRVVSRVPSEPGAAAALADVDALSRALIARGDLDSHVTAWWVGDPRAGAPDAVARLHLGEVTTRAAETERLSSGPLRASLPAVLRVLVVASVLLLLGGVVLHVAYDVGLRALEVARLRGLGVSRRDIRSALLLEHAGVLLPVLLAGALVGAATTLAVAPLMIRSDTGAAPVPPVAGHWPWLGLGGLLTLLVVGSGLAVAAVVTVQARRADAAHLRVAS</sequence>
<reference evidence="4" key="1">
    <citation type="journal article" date="2019" name="Int. J. Syst. Evol. Microbiol.">
        <title>The Global Catalogue of Microorganisms (GCM) 10K type strain sequencing project: providing services to taxonomists for standard genome sequencing and annotation.</title>
        <authorList>
            <consortium name="The Broad Institute Genomics Platform"/>
            <consortium name="The Broad Institute Genome Sequencing Center for Infectious Disease"/>
            <person name="Wu L."/>
            <person name="Ma J."/>
        </authorList>
    </citation>
    <scope>NUCLEOTIDE SEQUENCE [LARGE SCALE GENOMIC DNA]</scope>
    <source>
        <strain evidence="4">JCM 10425</strain>
    </source>
</reference>
<feature type="transmembrane region" description="Helical" evidence="2">
    <location>
        <begin position="437"/>
        <end position="455"/>
    </location>
</feature>
<comment type="caution">
    <text evidence="3">The sequence shown here is derived from an EMBL/GenBank/DDBJ whole genome shotgun (WGS) entry which is preliminary data.</text>
</comment>
<keyword evidence="2" id="KW-0812">Transmembrane</keyword>
<name>A0ABP3DNN0_9ACTN</name>
<dbReference type="PANTHER" id="PTHR30572:SF4">
    <property type="entry name" value="ABC TRANSPORTER PERMEASE YTRF"/>
    <property type="match status" value="1"/>
</dbReference>
<organism evidence="3 4">
    <name type="scientific">Cryptosporangium japonicum</name>
    <dbReference type="NCBI Taxonomy" id="80872"/>
    <lineage>
        <taxon>Bacteria</taxon>
        <taxon>Bacillati</taxon>
        <taxon>Actinomycetota</taxon>
        <taxon>Actinomycetes</taxon>
        <taxon>Cryptosporangiales</taxon>
        <taxon>Cryptosporangiaceae</taxon>
        <taxon>Cryptosporangium</taxon>
    </lineage>
</organism>
<dbReference type="InterPro" id="IPR050250">
    <property type="entry name" value="Macrolide_Exporter_MacB"/>
</dbReference>
<feature type="transmembrane region" description="Helical" evidence="2">
    <location>
        <begin position="467"/>
        <end position="488"/>
    </location>
</feature>
<feature type="transmembrane region" description="Helical" evidence="2">
    <location>
        <begin position="999"/>
        <end position="1025"/>
    </location>
</feature>
<feature type="transmembrane region" description="Helical" evidence="2">
    <location>
        <begin position="299"/>
        <end position="326"/>
    </location>
</feature>
<feature type="transmembrane region" description="Helical" evidence="2">
    <location>
        <begin position="951"/>
        <end position="979"/>
    </location>
</feature>
<feature type="transmembrane region" description="Helical" evidence="2">
    <location>
        <begin position="393"/>
        <end position="416"/>
    </location>
</feature>
<dbReference type="Proteomes" id="UP001500967">
    <property type="component" value="Unassembled WGS sequence"/>
</dbReference>
<dbReference type="RefSeq" id="WP_344648482.1">
    <property type="nucleotide sequence ID" value="NZ_BAAAGX010000007.1"/>
</dbReference>
<evidence type="ECO:0000313" key="3">
    <source>
        <dbReference type="EMBL" id="GAA0234803.1"/>
    </source>
</evidence>
<feature type="transmembrane region" description="Helical" evidence="2">
    <location>
        <begin position="347"/>
        <end position="373"/>
    </location>
</feature>
<evidence type="ECO:0008006" key="5">
    <source>
        <dbReference type="Google" id="ProtNLM"/>
    </source>
</evidence>
<feature type="transmembrane region" description="Helical" evidence="2">
    <location>
        <begin position="520"/>
        <end position="544"/>
    </location>
</feature>
<accession>A0ABP3DNN0</accession>
<evidence type="ECO:0000256" key="1">
    <source>
        <dbReference type="SAM" id="MobiDB-lite"/>
    </source>
</evidence>